<dbReference type="Proteomes" id="UP000596035">
    <property type="component" value="Chromosome"/>
</dbReference>
<name>A0A1Z2XTX2_9FIRM</name>
<protein>
    <submittedName>
        <fullName evidence="2">Uncharacterized protein</fullName>
    </submittedName>
</protein>
<accession>A0A1Z2XTX2</accession>
<gene>
    <name evidence="1" type="ORF">ADH66_15190</name>
    <name evidence="2" type="ORF">I5Q82_05570</name>
</gene>
<proteinExistence type="predicted"/>
<dbReference type="EMBL" id="CP021422">
    <property type="protein sequence ID" value="ASB41880.1"/>
    <property type="molecule type" value="Genomic_DNA"/>
</dbReference>
<reference evidence="1" key="1">
    <citation type="journal article" date="2017" name="Genome Announc.">
        <title>High-Quality Whole-Genome Sequences of the Oligo-Mouse-Microbiota Bacterial Community.</title>
        <authorList>
            <person name="Garzetti D."/>
            <person name="Brugiroux S."/>
            <person name="Bunk B."/>
            <person name="Pukall R."/>
            <person name="McCoy K.D."/>
            <person name="Macpherson A.J."/>
            <person name="Stecher B."/>
        </authorList>
    </citation>
    <scope>NUCLEOTIDE SEQUENCE</scope>
    <source>
        <strain evidence="1">KB18</strain>
    </source>
</reference>
<evidence type="ECO:0000313" key="4">
    <source>
        <dbReference type="Proteomes" id="UP000596035"/>
    </source>
</evidence>
<reference evidence="2 4" key="3">
    <citation type="submission" date="2020-11" db="EMBL/GenBank/DDBJ databases">
        <title>Closed and high quality bacterial genomes of the OMM12 community.</title>
        <authorList>
            <person name="Marbouty M."/>
            <person name="Lamy-Besnier Q."/>
            <person name="Debarbieux L."/>
            <person name="Koszul R."/>
        </authorList>
    </citation>
    <scope>NUCLEOTIDE SEQUENCE [LARGE SCALE GENOMIC DNA]</scope>
    <source>
        <strain evidence="2 4">KB18</strain>
    </source>
</reference>
<dbReference type="RefSeq" id="WP_066539052.1">
    <property type="nucleotide sequence ID" value="NZ_CP021422.1"/>
</dbReference>
<dbReference type="EMBL" id="CP065321">
    <property type="protein sequence ID" value="QQR31149.1"/>
    <property type="molecule type" value="Genomic_DNA"/>
</dbReference>
<dbReference type="AlphaFoldDB" id="A0A1Z2XTX2"/>
<sequence>MYVQVTITVFNKRLSADRREVYFPTCISGASYYESKSSGHSTDGAHAESLTYKLRIPIDAKVQNDRIHANERAFKAMTEEEARQHWTLQKGDIVLACETSLTDPIDEAAVKQLAATEFVDVITVKEYADNTIRGSAAVKHWRIGGE</sequence>
<evidence type="ECO:0000313" key="3">
    <source>
        <dbReference type="Proteomes" id="UP000196710"/>
    </source>
</evidence>
<evidence type="ECO:0000313" key="1">
    <source>
        <dbReference type="EMBL" id="ASB41880.1"/>
    </source>
</evidence>
<organism evidence="2 4">
    <name type="scientific">Acutalibacter muris</name>
    <dbReference type="NCBI Taxonomy" id="1796620"/>
    <lineage>
        <taxon>Bacteria</taxon>
        <taxon>Bacillati</taxon>
        <taxon>Bacillota</taxon>
        <taxon>Clostridia</taxon>
        <taxon>Eubacteriales</taxon>
        <taxon>Acutalibacteraceae</taxon>
        <taxon>Acutalibacter</taxon>
    </lineage>
</organism>
<dbReference type="Proteomes" id="UP000196710">
    <property type="component" value="Chromosome"/>
</dbReference>
<evidence type="ECO:0000313" key="2">
    <source>
        <dbReference type="EMBL" id="QQR31149.1"/>
    </source>
</evidence>
<reference evidence="3" key="2">
    <citation type="submission" date="2017-05" db="EMBL/GenBank/DDBJ databases">
        <title>Improved OligoMM genomes.</title>
        <authorList>
            <person name="Garzetti D."/>
        </authorList>
    </citation>
    <scope>NUCLEOTIDE SEQUENCE [LARGE SCALE GENOMIC DNA]</scope>
    <source>
        <strain evidence="3">KB18</strain>
    </source>
</reference>
<dbReference type="KEGG" id="amur:ADH66_15190"/>
<keyword evidence="3" id="KW-1185">Reference proteome</keyword>